<sequence length="543" mass="61045">METSLARIRILGHHPHIASHVEQHSHQQGLCGTSKQQHSGQCKLGFHGCYHYGDIGHIKANCPKLRRNFSGGSTRPSSSSATAVAPPQARGSHNQTGHGAGRGADRVTQGERQPRLFATLDRQSAEASAEVITDILLVCSHNAYAIMDPGSTFSYVTPYFAINLGLEPEQLSESFLVSTPVGESVKVTRVYRGCIVSVQGRNTKADLIELEMVDFDVIMGMDWLSSCYAMLDCHAKIVRFQFPNEEVLEWKGSSASLVGKFISYLKAQRMIGKGCLTYLAHIINPESEPPALQSVLVVREFPEVFPDDLPDGSLRMCVDYRQLNKVTIKNKYPLPRIDDLFDQLQGAKYFSKIDLRSGYHQLRIRKEDISKTAFRTRYGHYEFLVMSFGLTNAPAAFMDLMNRVFEPFLDTFIIVFIDDILLYSKSKEDHAEHLRIALQTLKKNELYAKFSKCELWLQSVAFLGHVVSSEGIKVDPQKTEAVKNWPRPTTPTEIRSFLGLAAYYRRFVEGFSSLAAPLTKLTQKAVKFQWSDACEQSFQELRG</sequence>
<keyword evidence="1" id="KW-1185">Reference proteome</keyword>
<protein>
    <submittedName>
        <fullName evidence="2">Uncharacterized protein LOC142181216</fullName>
    </submittedName>
</protein>
<reference evidence="2" key="2">
    <citation type="submission" date="2025-08" db="UniProtKB">
        <authorList>
            <consortium name="RefSeq"/>
        </authorList>
    </citation>
    <scope>IDENTIFICATION</scope>
    <source>
        <tissue evidence="2">Leaf</tissue>
    </source>
</reference>
<reference evidence="1" key="1">
    <citation type="journal article" date="2014" name="Nat. Commun.">
        <title>The tobacco genome sequence and its comparison with those of tomato and potato.</title>
        <authorList>
            <person name="Sierro N."/>
            <person name="Battey J.N."/>
            <person name="Ouadi S."/>
            <person name="Bakaher N."/>
            <person name="Bovet L."/>
            <person name="Willig A."/>
            <person name="Goepfert S."/>
            <person name="Peitsch M.C."/>
            <person name="Ivanov N.V."/>
        </authorList>
    </citation>
    <scope>NUCLEOTIDE SEQUENCE [LARGE SCALE GENOMIC DNA]</scope>
</reference>
<accession>A0AC58UKR3</accession>
<gene>
    <name evidence="2" type="primary">LOC142181216</name>
</gene>
<proteinExistence type="predicted"/>
<dbReference type="Proteomes" id="UP000790787">
    <property type="component" value="Chromosome 5"/>
</dbReference>
<organism evidence="1 2">
    <name type="scientific">Nicotiana tabacum</name>
    <name type="common">Common tobacco</name>
    <dbReference type="NCBI Taxonomy" id="4097"/>
    <lineage>
        <taxon>Eukaryota</taxon>
        <taxon>Viridiplantae</taxon>
        <taxon>Streptophyta</taxon>
        <taxon>Embryophyta</taxon>
        <taxon>Tracheophyta</taxon>
        <taxon>Spermatophyta</taxon>
        <taxon>Magnoliopsida</taxon>
        <taxon>eudicotyledons</taxon>
        <taxon>Gunneridae</taxon>
        <taxon>Pentapetalae</taxon>
        <taxon>asterids</taxon>
        <taxon>lamiids</taxon>
        <taxon>Solanales</taxon>
        <taxon>Solanaceae</taxon>
        <taxon>Nicotianoideae</taxon>
        <taxon>Nicotianeae</taxon>
        <taxon>Nicotiana</taxon>
    </lineage>
</organism>
<name>A0AC58UKR3_TOBAC</name>
<dbReference type="RefSeq" id="XP_075110082.1">
    <property type="nucleotide sequence ID" value="XM_075253981.1"/>
</dbReference>
<evidence type="ECO:0000313" key="1">
    <source>
        <dbReference type="Proteomes" id="UP000790787"/>
    </source>
</evidence>
<evidence type="ECO:0000313" key="2">
    <source>
        <dbReference type="RefSeq" id="XP_075110082.1"/>
    </source>
</evidence>